<name>A0A9D1SSJ8_9FIRM</name>
<dbReference type="GO" id="GO:0005737">
    <property type="term" value="C:cytoplasm"/>
    <property type="evidence" value="ECO:0007669"/>
    <property type="project" value="UniProtKB-SubCell"/>
</dbReference>
<evidence type="ECO:0000313" key="10">
    <source>
        <dbReference type="Proteomes" id="UP000824128"/>
    </source>
</evidence>
<dbReference type="Pfam" id="PF16360">
    <property type="entry name" value="GTP-bdg_M"/>
    <property type="match status" value="1"/>
</dbReference>
<comment type="caution">
    <text evidence="9">The sequence shown here is derived from an EMBL/GenBank/DDBJ whole genome shotgun (WGS) entry which is preliminary data.</text>
</comment>
<keyword evidence="4" id="KW-0460">Magnesium</keyword>
<comment type="function">
    <text evidence="6">GTPase that associates with the 50S ribosomal subunit and may have a role during protein synthesis or ribosome biogenesis.</text>
</comment>
<dbReference type="InterPro" id="IPR042108">
    <property type="entry name" value="GTPase_HflX_N_sf"/>
</dbReference>
<dbReference type="Pfam" id="PF13167">
    <property type="entry name" value="GTP-bdg_N"/>
    <property type="match status" value="1"/>
</dbReference>
<dbReference type="Gene3D" id="6.10.250.2860">
    <property type="match status" value="1"/>
</dbReference>
<dbReference type="GO" id="GO:0043022">
    <property type="term" value="F:ribosome binding"/>
    <property type="evidence" value="ECO:0007669"/>
    <property type="project" value="TreeGrafter"/>
</dbReference>
<evidence type="ECO:0000256" key="6">
    <source>
        <dbReference type="HAMAP-Rule" id="MF_00900"/>
    </source>
</evidence>
<dbReference type="Gene3D" id="3.40.50.11060">
    <property type="entry name" value="GTPase HflX, N-terminal domain"/>
    <property type="match status" value="1"/>
</dbReference>
<evidence type="ECO:0000256" key="2">
    <source>
        <dbReference type="ARBA" id="ARBA00022723"/>
    </source>
</evidence>
<dbReference type="PRINTS" id="PR00326">
    <property type="entry name" value="GTP1OBG"/>
</dbReference>
<evidence type="ECO:0000256" key="4">
    <source>
        <dbReference type="ARBA" id="ARBA00022842"/>
    </source>
</evidence>
<dbReference type="InterPro" id="IPR006073">
    <property type="entry name" value="GTP-bd"/>
</dbReference>
<dbReference type="PANTHER" id="PTHR10229">
    <property type="entry name" value="GTP-BINDING PROTEIN HFLX"/>
    <property type="match status" value="1"/>
</dbReference>
<dbReference type="AlphaFoldDB" id="A0A9D1SSJ8"/>
<dbReference type="HAMAP" id="MF_00900">
    <property type="entry name" value="GTPase_HflX"/>
    <property type="match status" value="1"/>
</dbReference>
<dbReference type="PANTHER" id="PTHR10229:SF0">
    <property type="entry name" value="GTP-BINDING PROTEIN 6-RELATED"/>
    <property type="match status" value="1"/>
</dbReference>
<gene>
    <name evidence="6 9" type="primary">hflX</name>
    <name evidence="9" type="ORF">IAD24_01395</name>
</gene>
<dbReference type="Gene3D" id="3.40.50.300">
    <property type="entry name" value="P-loop containing nucleotide triphosphate hydrolases"/>
    <property type="match status" value="1"/>
</dbReference>
<protein>
    <recommendedName>
        <fullName evidence="6">GTPase HflX</fullName>
    </recommendedName>
    <alternativeName>
        <fullName evidence="6">GTP-binding protein HflX</fullName>
    </alternativeName>
</protein>
<evidence type="ECO:0000313" key="9">
    <source>
        <dbReference type="EMBL" id="HIU93790.1"/>
    </source>
</evidence>
<dbReference type="GO" id="GO:0005525">
    <property type="term" value="F:GTP binding"/>
    <property type="evidence" value="ECO:0007669"/>
    <property type="project" value="UniProtKB-UniRule"/>
</dbReference>
<dbReference type="PROSITE" id="PS51705">
    <property type="entry name" value="G_HFLX"/>
    <property type="match status" value="1"/>
</dbReference>
<dbReference type="InterPro" id="IPR025121">
    <property type="entry name" value="GTPase_HflX_N"/>
</dbReference>
<feature type="coiled-coil region" evidence="7">
    <location>
        <begin position="336"/>
        <end position="363"/>
    </location>
</feature>
<evidence type="ECO:0000256" key="5">
    <source>
        <dbReference type="ARBA" id="ARBA00023134"/>
    </source>
</evidence>
<dbReference type="Pfam" id="PF01926">
    <property type="entry name" value="MMR_HSR1"/>
    <property type="match status" value="1"/>
</dbReference>
<keyword evidence="5 6" id="KW-0342">GTP-binding</keyword>
<comment type="subunit">
    <text evidence="6">Monomer. Associates with the 50S ribosomal subunit.</text>
</comment>
<reference evidence="9" key="2">
    <citation type="journal article" date="2021" name="PeerJ">
        <title>Extensive microbial diversity within the chicken gut microbiome revealed by metagenomics and culture.</title>
        <authorList>
            <person name="Gilroy R."/>
            <person name="Ravi A."/>
            <person name="Getino M."/>
            <person name="Pursley I."/>
            <person name="Horton D.L."/>
            <person name="Alikhan N.F."/>
            <person name="Baker D."/>
            <person name="Gharbi K."/>
            <person name="Hall N."/>
            <person name="Watson M."/>
            <person name="Adriaenssens E.M."/>
            <person name="Foster-Nyarko E."/>
            <person name="Jarju S."/>
            <person name="Secka A."/>
            <person name="Antonio M."/>
            <person name="Oren A."/>
            <person name="Chaudhuri R.R."/>
            <person name="La Ragione R."/>
            <person name="Hildebrand F."/>
            <person name="Pallen M.J."/>
        </authorList>
    </citation>
    <scope>NUCLEOTIDE SEQUENCE</scope>
    <source>
        <strain evidence="9">ChiGjej2B2-16831</strain>
    </source>
</reference>
<evidence type="ECO:0000256" key="7">
    <source>
        <dbReference type="SAM" id="Coils"/>
    </source>
</evidence>
<evidence type="ECO:0000259" key="8">
    <source>
        <dbReference type="PROSITE" id="PS51705"/>
    </source>
</evidence>
<feature type="domain" description="Hflx-type G" evidence="8">
    <location>
        <begin position="377"/>
        <end position="537"/>
    </location>
</feature>
<dbReference type="CDD" id="cd01878">
    <property type="entry name" value="HflX"/>
    <property type="match status" value="1"/>
</dbReference>
<accession>A0A9D1SSJ8</accession>
<comment type="similarity">
    <text evidence="6">Belongs to the TRAFAC class OBG-HflX-like GTPase superfamily. HflX GTPase family.</text>
</comment>
<dbReference type="Proteomes" id="UP000824128">
    <property type="component" value="Unassembled WGS sequence"/>
</dbReference>
<evidence type="ECO:0000256" key="1">
    <source>
        <dbReference type="ARBA" id="ARBA00022490"/>
    </source>
</evidence>
<dbReference type="InterPro" id="IPR016496">
    <property type="entry name" value="GTPase_HflX"/>
</dbReference>
<comment type="subcellular location">
    <subcellularLocation>
        <location evidence="6">Cytoplasm</location>
    </subcellularLocation>
    <text evidence="6">May associate with membranes.</text>
</comment>
<dbReference type="InterPro" id="IPR030394">
    <property type="entry name" value="G_HFLX_dom"/>
</dbReference>
<evidence type="ECO:0000256" key="3">
    <source>
        <dbReference type="ARBA" id="ARBA00022741"/>
    </source>
</evidence>
<sequence>MKKKVNGNTGGVREVLLAEMESLYAMEQGQDTFLSDELCAALARYTGLIGREILVYISRSGSVEEVRIGDDHTVSMPELRLVRNADRLCGVRCIHTHPRGSGLLSDVDAGSLASLRLDAMAAIGVTEDGRATSVCAGFLGEQEGDRRQTVLFGPMRAYHLPQKQLMDAIYEADARFAVSAFSVSAARPDRAILVGIEGTDGYDTLGELAALAETAGVQVVGRSLQRRRAVDNATYIGTGKADELSLDVNALEADLVIFDDELSAVQMRNLEQALGVPIIDRTMLILDIFAMRAQSREGKLQVELAQLKYRLPRLLGMGRVLSRQGASGVGMRGPGEKKLEIDRRRIRRRIFELEQALAQIEKQRGLRRERRVQGAVPLVALVGYTNAGKSTLLNRLSGSDVLAEDRLFATLDPVVRQVALPSGGECLLSDTVGFINKLPHDLVRAFHSTLEEVRDAALILHVIDSTSPYQDVQVRVVEDVLAQLGAADTPRINVYNKCDAMAEPIPLRGEAARISARTGAGVDGLLQSVERALSRSQVRVELVVPYERYEAMRLLHELGAVQREAHEADGTHVTALLDEAQLWRVQKALR</sequence>
<keyword evidence="1 6" id="KW-0963">Cytoplasm</keyword>
<keyword evidence="3 6" id="KW-0547">Nucleotide-binding</keyword>
<organism evidence="9 10">
    <name type="scientific">Candidatus Aphodomorpha intestinavium</name>
    <dbReference type="NCBI Taxonomy" id="2840672"/>
    <lineage>
        <taxon>Bacteria</taxon>
        <taxon>Bacillati</taxon>
        <taxon>Bacillota</taxon>
        <taxon>Clostridia</taxon>
        <taxon>Eubacteriales</taxon>
        <taxon>Candidatus Aphodomorpha</taxon>
    </lineage>
</organism>
<dbReference type="FunFam" id="3.40.50.11060:FF:000001">
    <property type="entry name" value="GTPase HflX"/>
    <property type="match status" value="1"/>
</dbReference>
<keyword evidence="7" id="KW-0175">Coiled coil</keyword>
<dbReference type="InterPro" id="IPR027417">
    <property type="entry name" value="P-loop_NTPase"/>
</dbReference>
<dbReference type="EMBL" id="DVNZ01000045">
    <property type="protein sequence ID" value="HIU93790.1"/>
    <property type="molecule type" value="Genomic_DNA"/>
</dbReference>
<proteinExistence type="inferred from homology"/>
<keyword evidence="2" id="KW-0479">Metal-binding</keyword>
<dbReference type="GO" id="GO:0046872">
    <property type="term" value="F:metal ion binding"/>
    <property type="evidence" value="ECO:0007669"/>
    <property type="project" value="UniProtKB-KW"/>
</dbReference>
<reference evidence="9" key="1">
    <citation type="submission" date="2020-10" db="EMBL/GenBank/DDBJ databases">
        <authorList>
            <person name="Gilroy R."/>
        </authorList>
    </citation>
    <scope>NUCLEOTIDE SEQUENCE</scope>
    <source>
        <strain evidence="9">ChiGjej2B2-16831</strain>
    </source>
</reference>
<dbReference type="InterPro" id="IPR032305">
    <property type="entry name" value="GTP-bd_M"/>
</dbReference>
<dbReference type="GO" id="GO:0003924">
    <property type="term" value="F:GTPase activity"/>
    <property type="evidence" value="ECO:0007669"/>
    <property type="project" value="UniProtKB-UniRule"/>
</dbReference>
<dbReference type="NCBIfam" id="TIGR03156">
    <property type="entry name" value="GTP_HflX"/>
    <property type="match status" value="1"/>
</dbReference>
<dbReference type="SUPFAM" id="SSF52540">
    <property type="entry name" value="P-loop containing nucleoside triphosphate hydrolases"/>
    <property type="match status" value="1"/>
</dbReference>